<evidence type="ECO:0000313" key="2">
    <source>
        <dbReference type="EMBL" id="CAH9062033.1"/>
    </source>
</evidence>
<proteinExistence type="predicted"/>
<evidence type="ECO:0000256" key="1">
    <source>
        <dbReference type="SAM" id="SignalP"/>
    </source>
</evidence>
<dbReference type="Proteomes" id="UP001152485">
    <property type="component" value="Unassembled WGS sequence"/>
</dbReference>
<comment type="caution">
    <text evidence="3">The sequence shown here is derived from an EMBL/GenBank/DDBJ whole genome shotgun (WGS) entry which is preliminary data.</text>
</comment>
<name>A0A9W4R498_9GAMM</name>
<feature type="signal peptide" evidence="1">
    <location>
        <begin position="1"/>
        <end position="18"/>
    </location>
</feature>
<feature type="chain" id="PRO_5040975221" description="Phosphate ABC transporter substrate-binding protein" evidence="1">
    <location>
        <begin position="19"/>
        <end position="135"/>
    </location>
</feature>
<dbReference type="EMBL" id="CAMAPD010000012">
    <property type="protein sequence ID" value="CAH9062033.1"/>
    <property type="molecule type" value="Genomic_DNA"/>
</dbReference>
<dbReference type="EMBL" id="CAMAPC010000022">
    <property type="protein sequence ID" value="CAH9065845.1"/>
    <property type="molecule type" value="Genomic_DNA"/>
</dbReference>
<dbReference type="AlphaFoldDB" id="A0A9W4R498"/>
<evidence type="ECO:0000313" key="5">
    <source>
        <dbReference type="Proteomes" id="UP001152485"/>
    </source>
</evidence>
<reference evidence="3 5" key="1">
    <citation type="submission" date="2022-07" db="EMBL/GenBank/DDBJ databases">
        <authorList>
            <person name="Criscuolo A."/>
        </authorList>
    </citation>
    <scope>NUCLEOTIDE SEQUENCE</scope>
    <source>
        <strain evidence="5">CIP 111951</strain>
        <strain evidence="3">CIP111854</strain>
        <strain evidence="2">CIP111951</strain>
    </source>
</reference>
<evidence type="ECO:0000313" key="4">
    <source>
        <dbReference type="Proteomes" id="UP001152467"/>
    </source>
</evidence>
<dbReference type="RefSeq" id="WP_261593867.1">
    <property type="nucleotide sequence ID" value="NZ_CAMAPC010000022.1"/>
</dbReference>
<dbReference type="SUPFAM" id="SSF53850">
    <property type="entry name" value="Periplasmic binding protein-like II"/>
    <property type="match status" value="1"/>
</dbReference>
<keyword evidence="1" id="KW-0732">Signal</keyword>
<gene>
    <name evidence="3" type="ORF">PSECIP111854_03765</name>
    <name evidence="2" type="ORF">PSECIP111951_02610</name>
</gene>
<evidence type="ECO:0008006" key="6">
    <source>
        <dbReference type="Google" id="ProtNLM"/>
    </source>
</evidence>
<dbReference type="Gene3D" id="3.40.190.10">
    <property type="entry name" value="Periplasmic binding protein-like II"/>
    <property type="match status" value="1"/>
</dbReference>
<sequence>MKNLIYIAFMLLCAQSYAGVAVIVHPSNASSFDDSTIKRIFTGKEKSFSNGNKAIPIGQEAGSAATEEFNSKVLNKSSAQLKAYWSKLIFTGKGTPPKEASNDAEVLQTVSGNPDTIGFVSSSAVTGDVKVVKEF</sequence>
<dbReference type="Proteomes" id="UP001152467">
    <property type="component" value="Unassembled WGS sequence"/>
</dbReference>
<keyword evidence="4" id="KW-1185">Reference proteome</keyword>
<accession>A0A9W4R498</accession>
<organism evidence="3 4">
    <name type="scientific">Pseudoalteromonas holothuriae</name>
    <dbReference type="NCBI Taxonomy" id="2963714"/>
    <lineage>
        <taxon>Bacteria</taxon>
        <taxon>Pseudomonadati</taxon>
        <taxon>Pseudomonadota</taxon>
        <taxon>Gammaproteobacteria</taxon>
        <taxon>Alteromonadales</taxon>
        <taxon>Pseudoalteromonadaceae</taxon>
        <taxon>Pseudoalteromonas</taxon>
    </lineage>
</organism>
<protein>
    <recommendedName>
        <fullName evidence="6">Phosphate ABC transporter substrate-binding protein</fullName>
    </recommendedName>
</protein>
<evidence type="ECO:0000313" key="3">
    <source>
        <dbReference type="EMBL" id="CAH9065845.1"/>
    </source>
</evidence>